<keyword evidence="1" id="KW-0472">Membrane</keyword>
<evidence type="ECO:0000313" key="2">
    <source>
        <dbReference type="EMBL" id="MFD2629615.1"/>
    </source>
</evidence>
<organism evidence="2 3">
    <name type="scientific">Oceanobacillus kapialis</name>
    <dbReference type="NCBI Taxonomy" id="481353"/>
    <lineage>
        <taxon>Bacteria</taxon>
        <taxon>Bacillati</taxon>
        <taxon>Bacillota</taxon>
        <taxon>Bacilli</taxon>
        <taxon>Bacillales</taxon>
        <taxon>Bacillaceae</taxon>
        <taxon>Oceanobacillus</taxon>
    </lineage>
</organism>
<dbReference type="Proteomes" id="UP001597451">
    <property type="component" value="Unassembled WGS sequence"/>
</dbReference>
<feature type="transmembrane region" description="Helical" evidence="1">
    <location>
        <begin position="102"/>
        <end position="120"/>
    </location>
</feature>
<gene>
    <name evidence="2" type="ORF">ACFSUN_12580</name>
</gene>
<dbReference type="InterPro" id="IPR048147">
    <property type="entry name" value="CBO0543-like"/>
</dbReference>
<dbReference type="EMBL" id="JBHUMX010000036">
    <property type="protein sequence ID" value="MFD2629615.1"/>
    <property type="molecule type" value="Genomic_DNA"/>
</dbReference>
<feature type="transmembrane region" description="Helical" evidence="1">
    <location>
        <begin position="157"/>
        <end position="176"/>
    </location>
</feature>
<feature type="transmembrane region" description="Helical" evidence="1">
    <location>
        <begin position="127"/>
        <end position="145"/>
    </location>
</feature>
<sequence length="194" mass="22594">MTIKEGIKQTEKGYDLLQEANKTMTDAMYHAYLFTWQWWLGIALFVTPWIFWFFFRKKESTGRLLMGAFATIILSLLTDLIATSYGWWSYPIKFSPISPELFLPYHLSLVPIAVMVVLQIKPRANPFLKGAIFAAVGAFGGMKVFEALRYYDPKGTPMIYVFFIFLVIYLISYVFYNMNNFQKVTSRSEPLHEK</sequence>
<keyword evidence="3" id="KW-1185">Reference proteome</keyword>
<name>A0ABW5Q2J5_9BACI</name>
<reference evidence="3" key="1">
    <citation type="journal article" date="2019" name="Int. J. Syst. Evol. Microbiol.">
        <title>The Global Catalogue of Microorganisms (GCM) 10K type strain sequencing project: providing services to taxonomists for standard genome sequencing and annotation.</title>
        <authorList>
            <consortium name="The Broad Institute Genomics Platform"/>
            <consortium name="The Broad Institute Genome Sequencing Center for Infectious Disease"/>
            <person name="Wu L."/>
            <person name="Ma J."/>
        </authorList>
    </citation>
    <scope>NUCLEOTIDE SEQUENCE [LARGE SCALE GENOMIC DNA]</scope>
    <source>
        <strain evidence="3">TISTR 1858</strain>
    </source>
</reference>
<comment type="caution">
    <text evidence="2">The sequence shown here is derived from an EMBL/GenBank/DDBJ whole genome shotgun (WGS) entry which is preliminary data.</text>
</comment>
<protein>
    <submittedName>
        <fullName evidence="2">CBO0543 family protein</fullName>
    </submittedName>
</protein>
<evidence type="ECO:0000256" key="1">
    <source>
        <dbReference type="SAM" id="Phobius"/>
    </source>
</evidence>
<keyword evidence="1" id="KW-1133">Transmembrane helix</keyword>
<feature type="transmembrane region" description="Helical" evidence="1">
    <location>
        <begin position="36"/>
        <end position="55"/>
    </location>
</feature>
<accession>A0ABW5Q2J5</accession>
<proteinExistence type="predicted"/>
<dbReference type="NCBIfam" id="NF041644">
    <property type="entry name" value="CBO0543_fam"/>
    <property type="match status" value="1"/>
</dbReference>
<keyword evidence="1" id="KW-0812">Transmembrane</keyword>
<dbReference type="RefSeq" id="WP_379562405.1">
    <property type="nucleotide sequence ID" value="NZ_JBHUMX010000036.1"/>
</dbReference>
<feature type="transmembrane region" description="Helical" evidence="1">
    <location>
        <begin position="67"/>
        <end position="90"/>
    </location>
</feature>
<evidence type="ECO:0000313" key="3">
    <source>
        <dbReference type="Proteomes" id="UP001597451"/>
    </source>
</evidence>